<keyword evidence="3" id="KW-1185">Reference proteome</keyword>
<dbReference type="Proteomes" id="UP000460715">
    <property type="component" value="Unassembled WGS sequence"/>
</dbReference>
<dbReference type="Pfam" id="PF05272">
    <property type="entry name" value="VapE-like_dom"/>
    <property type="match status" value="1"/>
</dbReference>
<feature type="domain" description="Virulence-associated protein E-like" evidence="1">
    <location>
        <begin position="168"/>
        <end position="382"/>
    </location>
</feature>
<proteinExistence type="predicted"/>
<reference evidence="2 3" key="1">
    <citation type="submission" date="2019-03" db="EMBL/GenBank/DDBJ databases">
        <title>Roseomonas sp. a novel Roseomonas species isolated from Sea whip Gorgonian.</title>
        <authorList>
            <person name="Li F."/>
            <person name="Pan X."/>
            <person name="Huang S."/>
            <person name="Li Z."/>
            <person name="Meng B."/>
        </authorList>
    </citation>
    <scope>NUCLEOTIDE SEQUENCE [LARGE SCALE GENOMIC DNA]</scope>
    <source>
        <strain evidence="2 3">M0104</strain>
    </source>
</reference>
<evidence type="ECO:0000313" key="3">
    <source>
        <dbReference type="Proteomes" id="UP000460715"/>
    </source>
</evidence>
<evidence type="ECO:0000313" key="2">
    <source>
        <dbReference type="EMBL" id="MXP62786.1"/>
    </source>
</evidence>
<dbReference type="PANTHER" id="PTHR34985">
    <property type="entry name" value="SLR0554 PROTEIN"/>
    <property type="match status" value="1"/>
</dbReference>
<protein>
    <submittedName>
        <fullName evidence="2">Virulence-associated E family protein</fullName>
    </submittedName>
</protein>
<sequence>MADAQAVLTLRGLYHSIPQAARNTPAEPDRWQKRYDDIPRAVSSARSKLGAATEEPQDAPAWLEHCQTDREGEPRSNLANTMLALRSDPQLKELLAYDQMLRAEILAKPVPSSLCPAEDARPIQDADVSAIQEFLQRQGLERVSKDTVHQAVALRARERGFHPVQEYLNGLRWDGTERLATWLHTYLGAEKTDYTAGIGRMFLVAMVARVFEPGCKADYMMVLEGAQGAMKSTACGILGGQWFSDNLPDIRGGKDVSQHLNGKWLIEVAEMSALDKAEAAALKAFITRPVERYRPSYGRKDVIEPRQCVFIGTTNKAAYLRDETGGRRFWPVKVGTALAVEALKRDRDQLFAEAVALYRKGAAWWPDRNFEAEHIRKEQEARYEADAWEEAIREWLPGKRQTTVLALARGALAIETAKIGTADQRRIVAILERLQWERGARGNNGERNWVPSKGASNG</sequence>
<dbReference type="InterPro" id="IPR007936">
    <property type="entry name" value="VapE-like_dom"/>
</dbReference>
<gene>
    <name evidence="2" type="ORF">E0493_05405</name>
</gene>
<dbReference type="PANTHER" id="PTHR34985:SF1">
    <property type="entry name" value="SLR0554 PROTEIN"/>
    <property type="match status" value="1"/>
</dbReference>
<accession>A0A845B9K8</accession>
<evidence type="ECO:0000259" key="1">
    <source>
        <dbReference type="Pfam" id="PF05272"/>
    </source>
</evidence>
<dbReference type="AlphaFoldDB" id="A0A845B9K8"/>
<organism evidence="2 3">
    <name type="scientific">Teichococcus coralli</name>
    <dbReference type="NCBI Taxonomy" id="2545983"/>
    <lineage>
        <taxon>Bacteria</taxon>
        <taxon>Pseudomonadati</taxon>
        <taxon>Pseudomonadota</taxon>
        <taxon>Alphaproteobacteria</taxon>
        <taxon>Acetobacterales</taxon>
        <taxon>Roseomonadaceae</taxon>
        <taxon>Roseomonas</taxon>
    </lineage>
</organism>
<dbReference type="EMBL" id="SNVJ01000003">
    <property type="protein sequence ID" value="MXP62786.1"/>
    <property type="molecule type" value="Genomic_DNA"/>
</dbReference>
<name>A0A845B9K8_9PROT</name>
<comment type="caution">
    <text evidence="2">The sequence shown here is derived from an EMBL/GenBank/DDBJ whole genome shotgun (WGS) entry which is preliminary data.</text>
</comment>